<dbReference type="Gene3D" id="2.40.10.220">
    <property type="entry name" value="predicted glycosyltransferase like domains"/>
    <property type="match status" value="1"/>
</dbReference>
<gene>
    <name evidence="2" type="ORF">ACFPQB_21140</name>
</gene>
<proteinExistence type="predicted"/>
<reference evidence="3" key="1">
    <citation type="journal article" date="2019" name="Int. J. Syst. Evol. Microbiol.">
        <title>The Global Catalogue of Microorganisms (GCM) 10K type strain sequencing project: providing services to taxonomists for standard genome sequencing and annotation.</title>
        <authorList>
            <consortium name="The Broad Institute Genomics Platform"/>
            <consortium name="The Broad Institute Genome Sequencing Center for Infectious Disease"/>
            <person name="Wu L."/>
            <person name="Ma J."/>
        </authorList>
    </citation>
    <scope>NUCLEOTIDE SEQUENCE [LARGE SCALE GENOMIC DNA]</scope>
    <source>
        <strain evidence="3">YIM 94188</strain>
    </source>
</reference>
<name>A0ABW0ZP66_9ACTN</name>
<sequence length="214" mass="23116">MQTVELTVRRTVGRSLVFQTKVLEVDANRDDPTIVVACPEGLDPLEHHFDASIAWTSALGRMEYAVTTRPERRGRGRVWLLTLTGPLTGVQKREYFRADVSIPVVVSWTDGPPAVSASTNGTEPQTHRLAGVVLDLSEGGVLASVSGVPPPVGTQVQSVLRIDDDEIVHAATVVRHVSLAGGTGVALAFADPSLHGDRLRQVAFEAERKRRRGD</sequence>
<dbReference type="InterPro" id="IPR009875">
    <property type="entry name" value="PilZ_domain"/>
</dbReference>
<protein>
    <submittedName>
        <fullName evidence="2">PilZ domain-containing protein</fullName>
    </submittedName>
</protein>
<evidence type="ECO:0000259" key="1">
    <source>
        <dbReference type="Pfam" id="PF07238"/>
    </source>
</evidence>
<dbReference type="RefSeq" id="WP_206056422.1">
    <property type="nucleotide sequence ID" value="NZ_JBHSNS010000015.1"/>
</dbReference>
<evidence type="ECO:0000313" key="2">
    <source>
        <dbReference type="EMBL" id="MFC5731431.1"/>
    </source>
</evidence>
<dbReference type="Pfam" id="PF07238">
    <property type="entry name" value="PilZ"/>
    <property type="match status" value="1"/>
</dbReference>
<accession>A0ABW0ZP66</accession>
<evidence type="ECO:0000313" key="3">
    <source>
        <dbReference type="Proteomes" id="UP001596072"/>
    </source>
</evidence>
<dbReference type="EMBL" id="JBHSNS010000015">
    <property type="protein sequence ID" value="MFC5731431.1"/>
    <property type="molecule type" value="Genomic_DNA"/>
</dbReference>
<feature type="domain" description="PilZ" evidence="1">
    <location>
        <begin position="91"/>
        <end position="198"/>
    </location>
</feature>
<keyword evidence="3" id="KW-1185">Reference proteome</keyword>
<organism evidence="2 3">
    <name type="scientific">Nocardioides vastitatis</name>
    <dbReference type="NCBI Taxonomy" id="2568655"/>
    <lineage>
        <taxon>Bacteria</taxon>
        <taxon>Bacillati</taxon>
        <taxon>Actinomycetota</taxon>
        <taxon>Actinomycetes</taxon>
        <taxon>Propionibacteriales</taxon>
        <taxon>Nocardioidaceae</taxon>
        <taxon>Nocardioides</taxon>
    </lineage>
</organism>
<dbReference type="Proteomes" id="UP001596072">
    <property type="component" value="Unassembled WGS sequence"/>
</dbReference>
<comment type="caution">
    <text evidence="2">The sequence shown here is derived from an EMBL/GenBank/DDBJ whole genome shotgun (WGS) entry which is preliminary data.</text>
</comment>